<keyword evidence="6" id="KW-0418">Kinase</keyword>
<evidence type="ECO:0000256" key="5">
    <source>
        <dbReference type="ARBA" id="ARBA00022683"/>
    </source>
</evidence>
<accession>E8ZGI6</accession>
<dbReference type="GO" id="GO:0005737">
    <property type="term" value="C:cytoplasm"/>
    <property type="evidence" value="ECO:0007669"/>
    <property type="project" value="UniProtKB-SubCell"/>
</dbReference>
<keyword evidence="4 8" id="KW-0808">Transferase</keyword>
<sequence length="191" mass="20798">MIKKFFEDLFKRFSKGDSSPKPSVPVPNTTVKKPLKLDIFSPCDGVVVPQKDIPDEGFSETHMGVGLGIKPSGSKVVCPMTGKLIVLFQTKHAYIIKDEVSGISVLLHLGINTVNIAPELGAFSTIRKVEDELKAKDELCDMNLEVIEKEATSTISALLVQHDEMEGKKVVLHVESGEVKKGDLLMSVVPA</sequence>
<keyword evidence="9" id="KW-1185">Reference proteome</keyword>
<dbReference type="GO" id="GO:0009401">
    <property type="term" value="P:phosphoenolpyruvate-dependent sugar phosphotransferase system"/>
    <property type="evidence" value="ECO:0007669"/>
    <property type="project" value="UniProtKB-KW"/>
</dbReference>
<evidence type="ECO:0000256" key="6">
    <source>
        <dbReference type="ARBA" id="ARBA00022777"/>
    </source>
</evidence>
<proteinExistence type="predicted"/>
<dbReference type="InterPro" id="IPR050890">
    <property type="entry name" value="PTS_EIIA_component"/>
</dbReference>
<dbReference type="Pfam" id="PF00358">
    <property type="entry name" value="PTS_EIIA_1"/>
    <property type="match status" value="1"/>
</dbReference>
<evidence type="ECO:0000256" key="1">
    <source>
        <dbReference type="ARBA" id="ARBA00004496"/>
    </source>
</evidence>
<evidence type="ECO:0000256" key="4">
    <source>
        <dbReference type="ARBA" id="ARBA00022679"/>
    </source>
</evidence>
<dbReference type="Gene3D" id="2.70.70.10">
    <property type="entry name" value="Glucose Permease (Domain IIA)"/>
    <property type="match status" value="1"/>
</dbReference>
<dbReference type="GO" id="GO:0016301">
    <property type="term" value="F:kinase activity"/>
    <property type="evidence" value="ECO:0007669"/>
    <property type="project" value="UniProtKB-KW"/>
</dbReference>
<dbReference type="PROSITE" id="PS51093">
    <property type="entry name" value="PTS_EIIA_TYPE_1"/>
    <property type="match status" value="1"/>
</dbReference>
<protein>
    <submittedName>
        <fullName evidence="8">Phosphotransferase system glucose-specific IIA component</fullName>
        <ecNumber evidence="8">2.7.1.69</ecNumber>
    </submittedName>
</protein>
<dbReference type="InterPro" id="IPR001127">
    <property type="entry name" value="PTS_EIIA_1_perm"/>
</dbReference>
<dbReference type="SUPFAM" id="SSF51261">
    <property type="entry name" value="Duplicated hybrid motif"/>
    <property type="match status" value="1"/>
</dbReference>
<evidence type="ECO:0000313" key="9">
    <source>
        <dbReference type="Proteomes" id="UP000008637"/>
    </source>
</evidence>
<dbReference type="OrthoDB" id="92465at2"/>
<evidence type="ECO:0000256" key="3">
    <source>
        <dbReference type="ARBA" id="ARBA00022597"/>
    </source>
</evidence>
<dbReference type="PANTHER" id="PTHR45008:SF1">
    <property type="entry name" value="PTS SYSTEM GLUCOSE-SPECIFIC EIIA COMPONENT"/>
    <property type="match status" value="1"/>
</dbReference>
<feature type="domain" description="PTS EIIA type-1" evidence="7">
    <location>
        <begin position="55"/>
        <end position="162"/>
    </location>
</feature>
<keyword evidence="2" id="KW-0813">Transport</keyword>
<evidence type="ECO:0000259" key="7">
    <source>
        <dbReference type="PROSITE" id="PS51093"/>
    </source>
</evidence>
<keyword evidence="5" id="KW-0598">Phosphotransferase system</keyword>
<dbReference type="EMBL" id="FR773153">
    <property type="protein sequence ID" value="CBY92016.1"/>
    <property type="molecule type" value="Genomic_DNA"/>
</dbReference>
<evidence type="ECO:0000256" key="2">
    <source>
        <dbReference type="ARBA" id="ARBA00022448"/>
    </source>
</evidence>
<dbReference type="PANTHER" id="PTHR45008">
    <property type="entry name" value="PTS SYSTEM GLUCOSE-SPECIFIC EIIA COMPONENT"/>
    <property type="match status" value="1"/>
</dbReference>
<reference evidence="8 9" key="1">
    <citation type="journal article" date="2011" name="J. Bacteriol.">
        <title>Complete genome sequence of Mycoplasma haemofelis, a hemotropic mycoplasma.</title>
        <authorList>
            <person name="Barker E.N."/>
            <person name="Helps C.R."/>
            <person name="Peters I.R."/>
            <person name="Darby A.C."/>
            <person name="Radford A.D."/>
            <person name="Tasker S."/>
        </authorList>
    </citation>
    <scope>NUCLEOTIDE SEQUENCE [LARGE SCALE GENOMIC DNA]</scope>
    <source>
        <strain evidence="8 9">Langford 1</strain>
    </source>
</reference>
<keyword evidence="3" id="KW-0762">Sugar transport</keyword>
<gene>
    <name evidence="8" type="primary">crr</name>
    <name evidence="8" type="ordered locus">HF1_00080</name>
</gene>
<dbReference type="PROSITE" id="PS00371">
    <property type="entry name" value="PTS_EIIA_TYPE_1_HIS"/>
    <property type="match status" value="1"/>
</dbReference>
<dbReference type="InterPro" id="IPR011055">
    <property type="entry name" value="Dup_hybrid_motif"/>
</dbReference>
<dbReference type="Proteomes" id="UP000008637">
    <property type="component" value="Chromosome"/>
</dbReference>
<dbReference type="KEGG" id="mha:HF1_00080"/>
<comment type="subcellular location">
    <subcellularLocation>
        <location evidence="1">Cytoplasm</location>
    </subcellularLocation>
</comment>
<dbReference type="EC" id="2.7.1.69" evidence="8"/>
<dbReference type="HOGENOM" id="CLU_012312_5_1_14"/>
<name>E8ZGI6_MYCHL</name>
<dbReference type="AlphaFoldDB" id="E8ZGI6"/>
<organism evidence="8 9">
    <name type="scientific">Mycoplasma haemofelis (strain Langford 1)</name>
    <name type="common">Haemobartonella felis</name>
    <dbReference type="NCBI Taxonomy" id="941640"/>
    <lineage>
        <taxon>Bacteria</taxon>
        <taxon>Bacillati</taxon>
        <taxon>Mycoplasmatota</taxon>
        <taxon>Mollicutes</taxon>
        <taxon>Mycoplasmataceae</taxon>
        <taxon>Mycoplasma</taxon>
    </lineage>
</organism>
<evidence type="ECO:0000313" key="8">
    <source>
        <dbReference type="EMBL" id="CBY92016.1"/>
    </source>
</evidence>